<keyword evidence="3" id="KW-1185">Reference proteome</keyword>
<dbReference type="EMBL" id="JALJOS010000019">
    <property type="protein sequence ID" value="KAK9827009.1"/>
    <property type="molecule type" value="Genomic_DNA"/>
</dbReference>
<evidence type="ECO:0008006" key="4">
    <source>
        <dbReference type="Google" id="ProtNLM"/>
    </source>
</evidence>
<gene>
    <name evidence="2" type="ORF">WJX74_003506</name>
</gene>
<dbReference type="InterPro" id="IPR011990">
    <property type="entry name" value="TPR-like_helical_dom_sf"/>
</dbReference>
<comment type="caution">
    <text evidence="2">The sequence shown here is derived from an EMBL/GenBank/DDBJ whole genome shotgun (WGS) entry which is preliminary data.</text>
</comment>
<evidence type="ECO:0000256" key="1">
    <source>
        <dbReference type="PROSITE-ProRule" id="PRU00339"/>
    </source>
</evidence>
<dbReference type="SUPFAM" id="SSF48452">
    <property type="entry name" value="TPR-like"/>
    <property type="match status" value="1"/>
</dbReference>
<name>A0AAW1QZS4_9CHLO</name>
<dbReference type="PROSITE" id="PS50005">
    <property type="entry name" value="TPR"/>
    <property type="match status" value="1"/>
</dbReference>
<accession>A0AAW1QZS4</accession>
<evidence type="ECO:0000313" key="3">
    <source>
        <dbReference type="Proteomes" id="UP001438707"/>
    </source>
</evidence>
<dbReference type="AlphaFoldDB" id="A0AAW1QZS4"/>
<evidence type="ECO:0000313" key="2">
    <source>
        <dbReference type="EMBL" id="KAK9827009.1"/>
    </source>
</evidence>
<organism evidence="2 3">
    <name type="scientific">Apatococcus lobatus</name>
    <dbReference type="NCBI Taxonomy" id="904363"/>
    <lineage>
        <taxon>Eukaryota</taxon>
        <taxon>Viridiplantae</taxon>
        <taxon>Chlorophyta</taxon>
        <taxon>core chlorophytes</taxon>
        <taxon>Trebouxiophyceae</taxon>
        <taxon>Chlorellales</taxon>
        <taxon>Chlorellaceae</taxon>
        <taxon>Apatococcus</taxon>
    </lineage>
</organism>
<dbReference type="Proteomes" id="UP001438707">
    <property type="component" value="Unassembled WGS sequence"/>
</dbReference>
<feature type="repeat" description="TPR" evidence="1">
    <location>
        <begin position="84"/>
        <end position="117"/>
    </location>
</feature>
<dbReference type="Gene3D" id="1.25.40.10">
    <property type="entry name" value="Tetratricopeptide repeat domain"/>
    <property type="match status" value="1"/>
</dbReference>
<keyword evidence="1" id="KW-0802">TPR repeat</keyword>
<proteinExistence type="predicted"/>
<reference evidence="2 3" key="1">
    <citation type="journal article" date="2024" name="Nat. Commun.">
        <title>Phylogenomics reveals the evolutionary origins of lichenization in chlorophyte algae.</title>
        <authorList>
            <person name="Puginier C."/>
            <person name="Libourel C."/>
            <person name="Otte J."/>
            <person name="Skaloud P."/>
            <person name="Haon M."/>
            <person name="Grisel S."/>
            <person name="Petersen M."/>
            <person name="Berrin J.G."/>
            <person name="Delaux P.M."/>
            <person name="Dal Grande F."/>
            <person name="Keller J."/>
        </authorList>
    </citation>
    <scope>NUCLEOTIDE SEQUENCE [LARGE SCALE GENOMIC DNA]</scope>
    <source>
        <strain evidence="2 3">SAG 2145</strain>
    </source>
</reference>
<sequence>MCLKVLTRPYKLALLRTSRKHTVQARLPRGTSPQGKGPLSRRLLLGFLKALLTVGTAACLEVASRPPLSDHAHIPAAQGLVTQAQASFREAQAAAKQGRHGAAVDLYSKVIKMAPREYTLSMRSLLGRHDSGWSLLQKRAIQLLALGQNEAAGRDARQEFLWGRGIRWPGWYIIAAILIRNEVVD</sequence>
<protein>
    <recommendedName>
        <fullName evidence="4">Tetratricopeptide repeat protein</fullName>
    </recommendedName>
</protein>
<dbReference type="InterPro" id="IPR019734">
    <property type="entry name" value="TPR_rpt"/>
</dbReference>